<dbReference type="Gene3D" id="3.40.50.300">
    <property type="entry name" value="P-loop containing nucleotide triphosphate hydrolases"/>
    <property type="match status" value="1"/>
</dbReference>
<dbReference type="InterPro" id="IPR000863">
    <property type="entry name" value="Sulfotransferase_dom"/>
</dbReference>
<evidence type="ECO:0000259" key="3">
    <source>
        <dbReference type="Pfam" id="PF00685"/>
    </source>
</evidence>
<keyword evidence="5" id="KW-1185">Reference proteome</keyword>
<dbReference type="PANTHER" id="PTHR11783">
    <property type="entry name" value="SULFOTRANSFERASE SULT"/>
    <property type="match status" value="1"/>
</dbReference>
<keyword evidence="2" id="KW-0808">Transferase</keyword>
<comment type="similarity">
    <text evidence="1">Belongs to the sulfotransferase 1 family.</text>
</comment>
<evidence type="ECO:0000256" key="1">
    <source>
        <dbReference type="ARBA" id="ARBA00005771"/>
    </source>
</evidence>
<evidence type="ECO:0000256" key="2">
    <source>
        <dbReference type="ARBA" id="ARBA00022679"/>
    </source>
</evidence>
<feature type="domain" description="Sulfotransferase" evidence="3">
    <location>
        <begin position="28"/>
        <end position="266"/>
    </location>
</feature>
<dbReference type="Pfam" id="PF00685">
    <property type="entry name" value="Sulfotransfer_1"/>
    <property type="match status" value="1"/>
</dbReference>
<sequence>MTAITRRRTAVGRAIQTGRRQWRKWRADAHLISYPKCGRTWLVLLLGKALEGHYGHRLRNPMKLRRFARPWRSVPYILQHHDGGPEFCCPEEIDPDKSSYTGRKVLFMVRDPRDVLVSSYFQNTRRNANFSGSLEEFVHQRRGGIETIVAFYNLWAANRGTPADFHLVTYEDLQQDTAGELRRALAFLGIPGISDEAIQSAVAFCDFSNMRRLEARNAFGTSRLAARDASDPETFKTRKGEVGGYREYLQGEDLAYVERVINEQLDPFYQRYLGYSQ</sequence>
<comment type="caution">
    <text evidence="4">The sequence shown here is derived from an EMBL/GenBank/DDBJ whole genome shotgun (WGS) entry which is preliminary data.</text>
</comment>
<dbReference type="InterPro" id="IPR027417">
    <property type="entry name" value="P-loop_NTPase"/>
</dbReference>
<evidence type="ECO:0000313" key="5">
    <source>
        <dbReference type="Proteomes" id="UP000738126"/>
    </source>
</evidence>
<dbReference type="Proteomes" id="UP000738126">
    <property type="component" value="Unassembled WGS sequence"/>
</dbReference>
<dbReference type="SUPFAM" id="SSF52540">
    <property type="entry name" value="P-loop containing nucleoside triphosphate hydrolases"/>
    <property type="match status" value="1"/>
</dbReference>
<proteinExistence type="inferred from homology"/>
<dbReference type="RefSeq" id="WP_200255973.1">
    <property type="nucleotide sequence ID" value="NZ_NRSH01000005.1"/>
</dbReference>
<protein>
    <submittedName>
        <fullName evidence="4">Sulfotransferase</fullName>
    </submittedName>
</protein>
<dbReference type="EMBL" id="NRSH01000005">
    <property type="protein sequence ID" value="MBK1725625.1"/>
    <property type="molecule type" value="Genomic_DNA"/>
</dbReference>
<accession>A0ABS1E1G7</accession>
<gene>
    <name evidence="4" type="ORF">CKO13_00995</name>
</gene>
<organism evidence="4 5">
    <name type="scientific">Halorhodospira neutriphila</name>
    <dbReference type="NCBI Taxonomy" id="168379"/>
    <lineage>
        <taxon>Bacteria</taxon>
        <taxon>Pseudomonadati</taxon>
        <taxon>Pseudomonadota</taxon>
        <taxon>Gammaproteobacteria</taxon>
        <taxon>Chromatiales</taxon>
        <taxon>Ectothiorhodospiraceae</taxon>
        <taxon>Halorhodospira</taxon>
    </lineage>
</organism>
<reference evidence="4 5" key="1">
    <citation type="journal article" date="2020" name="Microorganisms">
        <title>Osmotic Adaptation and Compatible Solute Biosynthesis of Phototrophic Bacteria as Revealed from Genome Analyses.</title>
        <authorList>
            <person name="Imhoff J.F."/>
            <person name="Rahn T."/>
            <person name="Kunzel S."/>
            <person name="Keller A."/>
            <person name="Neulinger S.C."/>
        </authorList>
    </citation>
    <scope>NUCLEOTIDE SEQUENCE [LARGE SCALE GENOMIC DNA]</scope>
    <source>
        <strain evidence="4 5">DSM 15116</strain>
    </source>
</reference>
<name>A0ABS1E1G7_9GAMM</name>
<evidence type="ECO:0000313" key="4">
    <source>
        <dbReference type="EMBL" id="MBK1725625.1"/>
    </source>
</evidence>